<dbReference type="AlphaFoldDB" id="A0A2K1QZK2"/>
<comment type="caution">
    <text evidence="9">The sequence shown here is derived from an EMBL/GenBank/DDBJ whole genome shotgun (WGS) entry which is preliminary data.</text>
</comment>
<evidence type="ECO:0000313" key="10">
    <source>
        <dbReference type="Proteomes" id="UP000243797"/>
    </source>
</evidence>
<dbReference type="SUPFAM" id="SSF50998">
    <property type="entry name" value="Quinoprotein alcohol dehydrogenase-like"/>
    <property type="match status" value="1"/>
</dbReference>
<accession>A0A2K1QZK2</accession>
<dbReference type="PANTHER" id="PTHR19872">
    <property type="entry name" value="UBIQUITIN LIGASE SPECIFICITY FACTOR/HREP PROTEIN"/>
    <property type="match status" value="1"/>
</dbReference>
<dbReference type="Proteomes" id="UP000243797">
    <property type="component" value="Unassembled WGS sequence"/>
</dbReference>
<dbReference type="FunFam" id="1.20.1280.50:FF:000016">
    <property type="entry name" value="E3 ubiquitin ligase complex SCF subunit sconB"/>
    <property type="match status" value="1"/>
</dbReference>
<proteinExistence type="inferred from homology"/>
<dbReference type="OrthoDB" id="5580488at2759"/>
<dbReference type="PROSITE" id="PS50294">
    <property type="entry name" value="WD_REPEATS_REGION"/>
    <property type="match status" value="4"/>
</dbReference>
<dbReference type="PRINTS" id="PR00320">
    <property type="entry name" value="GPROTEINBRPT"/>
</dbReference>
<name>A0A2K1QZK2_9PEZI</name>
<dbReference type="SMART" id="SM00320">
    <property type="entry name" value="WD40"/>
    <property type="match status" value="7"/>
</dbReference>
<feature type="repeat" description="WD" evidence="6">
    <location>
        <begin position="363"/>
        <end position="402"/>
    </location>
</feature>
<dbReference type="EMBL" id="NKHZ01000025">
    <property type="protein sequence ID" value="PNS20449.1"/>
    <property type="molecule type" value="Genomic_DNA"/>
</dbReference>
<dbReference type="STRING" id="2082308.A0A2K1QZK2"/>
<dbReference type="Pfam" id="PF00400">
    <property type="entry name" value="WD40"/>
    <property type="match status" value="6"/>
</dbReference>
<organism evidence="9 10">
    <name type="scientific">Sphaceloma murrayae</name>
    <dbReference type="NCBI Taxonomy" id="2082308"/>
    <lineage>
        <taxon>Eukaryota</taxon>
        <taxon>Fungi</taxon>
        <taxon>Dikarya</taxon>
        <taxon>Ascomycota</taxon>
        <taxon>Pezizomycotina</taxon>
        <taxon>Dothideomycetes</taxon>
        <taxon>Dothideomycetidae</taxon>
        <taxon>Myriangiales</taxon>
        <taxon>Elsinoaceae</taxon>
        <taxon>Sphaceloma</taxon>
    </lineage>
</organism>
<sequence length="741" mass="83218">MSGRSKGQPRDPHPHLSSPLPEMLEDENQDTLCHHDHEHESLKSRRQQGQEEEVESERNISLSTTSIHADHAVAPFLAKHIPSQYNPLGHARPSRTVENQSGSSSTKFCYRHRPDLKCRRQANEPSMEQLQNELGRLSQSDQQAISHVWSLFSAAPSKHRNMMLQGILTQCCFPQLSFISASVRDLIKIDFLSALPSELGFKILCYLDTTSLCKAAQVSRRWRSLADDDVVWHRMCEQHIDRKCTKCGWGLPLLERKRLRIEKRQIQLRATGQSINQWSRPTASFSVQAEKDKLEDASVVAGAKRPAEEAAENQSEHKKQCQDTGNPEGDQLRPRLRPWKDVYKDRFKVGTNWKYGRCTTRTFKGHSNGVMCLQFDDSILATGSYDATIKIWDIETGACLRTLTGHTSGIRCLQFDDTKLMSGSMDNTIKVWNWRTGQLLRTFNAHNGGVIALHFDTHFLVSGSMDQTIRVYDLRSSTKCTFLLRGHTDWVNAVKIDSASRTLLSASDDCTVRLWDLDTKQCIKVFEGHVGQVQQCLFLPHEFDLDDADLQPGDKDDDASSTASRSPPAMHAQLHNSIAPVTTCLSTEPSTQPFWPSEADVDRPAPPRYMLTGALDSTIRLWDVHAPALSNSNSSSATTAEDRHKLPATTNCLRTFFGHVEGVWSLAADHLRMVSGSEDRMVKIWDPRTGKCERTWTGHAGPVTCVGLSDSRLVSGSEDCEVRMLVFGEERCREEGSVAQG</sequence>
<feature type="region of interest" description="Disordered" evidence="7">
    <location>
        <begin position="549"/>
        <end position="570"/>
    </location>
</feature>
<feature type="compositionally biased region" description="Basic and acidic residues" evidence="7">
    <location>
        <begin position="32"/>
        <end position="43"/>
    </location>
</feature>
<dbReference type="InterPro" id="IPR001680">
    <property type="entry name" value="WD40_rpt"/>
</dbReference>
<dbReference type="SMART" id="SM00256">
    <property type="entry name" value="FBOX"/>
    <property type="match status" value="1"/>
</dbReference>
<dbReference type="PROSITE" id="PS50082">
    <property type="entry name" value="WD_REPEATS_2"/>
    <property type="match status" value="6"/>
</dbReference>
<evidence type="ECO:0000256" key="4">
    <source>
        <dbReference type="ARBA" id="ARBA00022737"/>
    </source>
</evidence>
<dbReference type="Pfam" id="PF12937">
    <property type="entry name" value="F-box-like"/>
    <property type="match status" value="1"/>
</dbReference>
<dbReference type="GO" id="GO:0019005">
    <property type="term" value="C:SCF ubiquitin ligase complex"/>
    <property type="evidence" value="ECO:0007669"/>
    <property type="project" value="UniProtKB-ARBA"/>
</dbReference>
<dbReference type="InterPro" id="IPR015943">
    <property type="entry name" value="WD40/YVTN_repeat-like_dom_sf"/>
</dbReference>
<evidence type="ECO:0000256" key="6">
    <source>
        <dbReference type="PROSITE-ProRule" id="PRU00221"/>
    </source>
</evidence>
<keyword evidence="4" id="KW-0677">Repeat</keyword>
<keyword evidence="3 6" id="KW-0853">WD repeat</keyword>
<feature type="repeat" description="WD" evidence="6">
    <location>
        <begin position="656"/>
        <end position="695"/>
    </location>
</feature>
<reference evidence="9 10" key="1">
    <citation type="submission" date="2017-06" db="EMBL/GenBank/DDBJ databases">
        <title>Draft genome sequence of a variant of Elsinoe murrayae.</title>
        <authorList>
            <person name="Cheng Q."/>
        </authorList>
    </citation>
    <scope>NUCLEOTIDE SEQUENCE [LARGE SCALE GENOMIC DNA]</scope>
    <source>
        <strain evidence="9 10">CQ-2017a</strain>
    </source>
</reference>
<feature type="repeat" description="WD" evidence="6">
    <location>
        <begin position="484"/>
        <end position="525"/>
    </location>
</feature>
<dbReference type="InterPro" id="IPR001810">
    <property type="entry name" value="F-box_dom"/>
</dbReference>
<dbReference type="GO" id="GO:1990756">
    <property type="term" value="F:ubiquitin-like ligase-substrate adaptor activity"/>
    <property type="evidence" value="ECO:0007669"/>
    <property type="project" value="UniProtKB-ARBA"/>
</dbReference>
<feature type="domain" description="F-box" evidence="8">
    <location>
        <begin position="189"/>
        <end position="235"/>
    </location>
</feature>
<evidence type="ECO:0000259" key="8">
    <source>
        <dbReference type="PROSITE" id="PS50181"/>
    </source>
</evidence>
<dbReference type="InterPro" id="IPR051075">
    <property type="entry name" value="SCF_subunit_WD-repeat"/>
</dbReference>
<evidence type="ECO:0000313" key="9">
    <source>
        <dbReference type="EMBL" id="PNS20449.1"/>
    </source>
</evidence>
<dbReference type="InParanoid" id="A0A2K1QZK2"/>
<feature type="compositionally biased region" description="Acidic residues" evidence="7">
    <location>
        <begin position="549"/>
        <end position="559"/>
    </location>
</feature>
<dbReference type="PROSITE" id="PS50181">
    <property type="entry name" value="FBOX"/>
    <property type="match status" value="1"/>
</dbReference>
<dbReference type="InterPro" id="IPR011047">
    <property type="entry name" value="Quinoprotein_ADH-like_sf"/>
</dbReference>
<dbReference type="PANTHER" id="PTHR19872:SF9">
    <property type="entry name" value="UBIQUITIN-BINDING SDF UBIQUITIN LIGASE COMPLEX SUBUNIT"/>
    <property type="match status" value="1"/>
</dbReference>
<protein>
    <recommendedName>
        <fullName evidence="8">F-box domain-containing protein</fullName>
    </recommendedName>
</protein>
<dbReference type="Gene3D" id="2.130.10.10">
    <property type="entry name" value="YVTN repeat-like/Quinoprotein amine dehydrogenase"/>
    <property type="match status" value="3"/>
</dbReference>
<dbReference type="CDD" id="cd00200">
    <property type="entry name" value="WD40"/>
    <property type="match status" value="1"/>
</dbReference>
<evidence type="ECO:0000256" key="1">
    <source>
        <dbReference type="ARBA" id="ARBA00004906"/>
    </source>
</evidence>
<comment type="pathway">
    <text evidence="1">Protein modification; protein ubiquitination.</text>
</comment>
<dbReference type="Gene3D" id="1.20.1280.50">
    <property type="match status" value="1"/>
</dbReference>
<dbReference type="InterPro" id="IPR036047">
    <property type="entry name" value="F-box-like_dom_sf"/>
</dbReference>
<feature type="repeat" description="WD" evidence="6">
    <location>
        <begin position="403"/>
        <end position="442"/>
    </location>
</feature>
<feature type="region of interest" description="Disordered" evidence="7">
    <location>
        <begin position="1"/>
        <end position="64"/>
    </location>
</feature>
<dbReference type="GO" id="GO:0031146">
    <property type="term" value="P:SCF-dependent proteasomal ubiquitin-dependent protein catabolic process"/>
    <property type="evidence" value="ECO:0007669"/>
    <property type="project" value="UniProtKB-ARBA"/>
</dbReference>
<evidence type="ECO:0000256" key="3">
    <source>
        <dbReference type="ARBA" id="ARBA00022574"/>
    </source>
</evidence>
<evidence type="ECO:0000256" key="5">
    <source>
        <dbReference type="ARBA" id="ARBA00022786"/>
    </source>
</evidence>
<evidence type="ECO:0000256" key="7">
    <source>
        <dbReference type="SAM" id="MobiDB-lite"/>
    </source>
</evidence>
<dbReference type="FunCoup" id="A0A2K1QZK2">
    <property type="interactions" value="146"/>
</dbReference>
<keyword evidence="5" id="KW-0833">Ubl conjugation pathway</keyword>
<feature type="region of interest" description="Disordered" evidence="7">
    <location>
        <begin position="303"/>
        <end position="335"/>
    </location>
</feature>
<dbReference type="PROSITE" id="PS00678">
    <property type="entry name" value="WD_REPEATS_1"/>
    <property type="match status" value="2"/>
</dbReference>
<evidence type="ECO:0000256" key="2">
    <source>
        <dbReference type="ARBA" id="ARBA00007968"/>
    </source>
</evidence>
<keyword evidence="10" id="KW-1185">Reference proteome</keyword>
<dbReference type="FunFam" id="2.130.10.10:FF:000715">
    <property type="entry name" value="F-box protein MET30"/>
    <property type="match status" value="1"/>
</dbReference>
<dbReference type="CDD" id="cd22147">
    <property type="entry name" value="F-box_SpPof1-like"/>
    <property type="match status" value="1"/>
</dbReference>
<feature type="repeat" description="WD" evidence="6">
    <location>
        <begin position="608"/>
        <end position="632"/>
    </location>
</feature>
<gene>
    <name evidence="9" type="ORF">CAC42_5899</name>
</gene>
<dbReference type="InterPro" id="IPR019775">
    <property type="entry name" value="WD40_repeat_CS"/>
</dbReference>
<dbReference type="InterPro" id="IPR020472">
    <property type="entry name" value="WD40_PAC1"/>
</dbReference>
<comment type="similarity">
    <text evidence="2">Belongs to the WD repeat MET30/SCONB/SCON-2 family.</text>
</comment>
<feature type="repeat" description="WD" evidence="6">
    <location>
        <begin position="443"/>
        <end position="482"/>
    </location>
</feature>
<dbReference type="SUPFAM" id="SSF81383">
    <property type="entry name" value="F-box domain"/>
    <property type="match status" value="1"/>
</dbReference>